<reference evidence="2" key="1">
    <citation type="submission" date="2022-01" db="EMBL/GenBank/DDBJ databases">
        <authorList>
            <person name="King R."/>
        </authorList>
    </citation>
    <scope>NUCLEOTIDE SEQUENCE</scope>
</reference>
<dbReference type="Proteomes" id="UP001153636">
    <property type="component" value="Chromosome 9"/>
</dbReference>
<proteinExistence type="inferred from homology"/>
<dbReference type="AlphaFoldDB" id="A0A9P0DC85"/>
<dbReference type="Pfam" id="PF00450">
    <property type="entry name" value="Peptidase_S10"/>
    <property type="match status" value="1"/>
</dbReference>
<dbReference type="InterPro" id="IPR029058">
    <property type="entry name" value="AB_hydrolase_fold"/>
</dbReference>
<comment type="similarity">
    <text evidence="1">Belongs to the peptidase S10 family.</text>
</comment>
<accession>A0A9P0DC85</accession>
<dbReference type="GO" id="GO:0004185">
    <property type="term" value="F:serine-type carboxypeptidase activity"/>
    <property type="evidence" value="ECO:0007669"/>
    <property type="project" value="InterPro"/>
</dbReference>
<evidence type="ECO:0000313" key="2">
    <source>
        <dbReference type="EMBL" id="CAH1115721.1"/>
    </source>
</evidence>
<evidence type="ECO:0008006" key="4">
    <source>
        <dbReference type="Google" id="ProtNLM"/>
    </source>
</evidence>
<evidence type="ECO:0000256" key="1">
    <source>
        <dbReference type="ARBA" id="ARBA00009431"/>
    </source>
</evidence>
<protein>
    <recommendedName>
        <fullName evidence="4">Carboxypeptidase</fullName>
    </recommendedName>
</protein>
<sequence length="269" mass="30202">MTAEIALVIDKAIKNGDIRANLKGVGLGDSWISPVDSILTYAPYLLTLGQIDQQGYNLIMEVANKLKSAVDQNDMTTAMDLWDSIDFNINSLTHTDFYNVLTMAPSDSSNTLKKFGPIRSYNLKEELDLGIIMNRGVAPALNISREWVNQNDNVYNWLADDFLNPVTEVVEKLLNETDLTVAVYNGQLDLIVSTLGTLNWVKNLHFNGKDSWDATSKVGFAIDGYYQGYVKKHGNFALYWVDRAGHMVPRDNPSAMYYILKDVTNNFEV</sequence>
<dbReference type="OrthoDB" id="443318at2759"/>
<dbReference type="EMBL" id="OV651821">
    <property type="protein sequence ID" value="CAH1115721.1"/>
    <property type="molecule type" value="Genomic_DNA"/>
</dbReference>
<gene>
    <name evidence="2" type="ORF">PSYICH_LOCUS15316</name>
</gene>
<dbReference type="GO" id="GO:0006508">
    <property type="term" value="P:proteolysis"/>
    <property type="evidence" value="ECO:0007669"/>
    <property type="project" value="InterPro"/>
</dbReference>
<name>A0A9P0DC85_9CUCU</name>
<dbReference type="InterPro" id="IPR001563">
    <property type="entry name" value="Peptidase_S10"/>
</dbReference>
<evidence type="ECO:0000313" key="3">
    <source>
        <dbReference type="Proteomes" id="UP001153636"/>
    </source>
</evidence>
<dbReference type="Gene3D" id="3.40.50.1820">
    <property type="entry name" value="alpha/beta hydrolase"/>
    <property type="match status" value="1"/>
</dbReference>
<dbReference type="SUPFAM" id="SSF53474">
    <property type="entry name" value="alpha/beta-Hydrolases"/>
    <property type="match status" value="1"/>
</dbReference>
<keyword evidence="3" id="KW-1185">Reference proteome</keyword>
<organism evidence="2 3">
    <name type="scientific">Psylliodes chrysocephalus</name>
    <dbReference type="NCBI Taxonomy" id="3402493"/>
    <lineage>
        <taxon>Eukaryota</taxon>
        <taxon>Metazoa</taxon>
        <taxon>Ecdysozoa</taxon>
        <taxon>Arthropoda</taxon>
        <taxon>Hexapoda</taxon>
        <taxon>Insecta</taxon>
        <taxon>Pterygota</taxon>
        <taxon>Neoptera</taxon>
        <taxon>Endopterygota</taxon>
        <taxon>Coleoptera</taxon>
        <taxon>Polyphaga</taxon>
        <taxon>Cucujiformia</taxon>
        <taxon>Chrysomeloidea</taxon>
        <taxon>Chrysomelidae</taxon>
        <taxon>Galerucinae</taxon>
        <taxon>Alticini</taxon>
        <taxon>Psylliodes</taxon>
    </lineage>
</organism>